<evidence type="ECO:0000313" key="2">
    <source>
        <dbReference type="Proteomes" id="UP001518925"/>
    </source>
</evidence>
<evidence type="ECO:0000313" key="1">
    <source>
        <dbReference type="EMBL" id="MBM6619055.1"/>
    </source>
</evidence>
<keyword evidence="2" id="KW-1185">Reference proteome</keyword>
<gene>
    <name evidence="1" type="ORF">JR050_15410</name>
</gene>
<name>A0ABS2DKM9_9BACI</name>
<comment type="caution">
    <text evidence="1">The sequence shown here is derived from an EMBL/GenBank/DDBJ whole genome shotgun (WGS) entry which is preliminary data.</text>
</comment>
<reference evidence="1 2" key="1">
    <citation type="submission" date="2021-02" db="EMBL/GenBank/DDBJ databases">
        <title>Bacillus sp. RD4P76, an endophyte from a halophyte.</title>
        <authorList>
            <person name="Sun J.-Q."/>
        </authorList>
    </citation>
    <scope>NUCLEOTIDE SEQUENCE [LARGE SCALE GENOMIC DNA]</scope>
    <source>
        <strain evidence="1 2">RD4P76</strain>
    </source>
</reference>
<dbReference type="RefSeq" id="WP_204204413.1">
    <property type="nucleotide sequence ID" value="NZ_JAFELM010000039.1"/>
</dbReference>
<proteinExistence type="predicted"/>
<dbReference type="Proteomes" id="UP001518925">
    <property type="component" value="Unassembled WGS sequence"/>
</dbReference>
<sequence length="59" mass="6923">MYKKICDRCMRPSYSSSEYGVWLCPTCNKDISYIKKQEAEKHIVNPFIKAKAKRTVSFT</sequence>
<dbReference type="EMBL" id="JAFELM010000039">
    <property type="protein sequence ID" value="MBM6619055.1"/>
    <property type="molecule type" value="Genomic_DNA"/>
</dbReference>
<protein>
    <submittedName>
        <fullName evidence="1">Uncharacterized protein</fullName>
    </submittedName>
</protein>
<organism evidence="1 2">
    <name type="scientific">Bacillus suaedaesalsae</name>
    <dbReference type="NCBI Taxonomy" id="2810349"/>
    <lineage>
        <taxon>Bacteria</taxon>
        <taxon>Bacillati</taxon>
        <taxon>Bacillota</taxon>
        <taxon>Bacilli</taxon>
        <taxon>Bacillales</taxon>
        <taxon>Bacillaceae</taxon>
        <taxon>Bacillus</taxon>
    </lineage>
</organism>
<accession>A0ABS2DKM9</accession>